<name>E4XPZ7_OIKDI</name>
<dbReference type="AlphaFoldDB" id="E4XPZ7"/>
<proteinExistence type="predicted"/>
<keyword evidence="2" id="KW-1185">Reference proteome</keyword>
<protein>
    <submittedName>
        <fullName evidence="1">Uncharacterized protein</fullName>
    </submittedName>
</protein>
<dbReference type="EMBL" id="FN653098">
    <property type="protein sequence ID" value="CBY11883.1"/>
    <property type="molecule type" value="Genomic_DNA"/>
</dbReference>
<evidence type="ECO:0000313" key="2">
    <source>
        <dbReference type="Proteomes" id="UP000001307"/>
    </source>
</evidence>
<dbReference type="Proteomes" id="UP000001307">
    <property type="component" value="Unassembled WGS sequence"/>
</dbReference>
<organism evidence="1">
    <name type="scientific">Oikopleura dioica</name>
    <name type="common">Tunicate</name>
    <dbReference type="NCBI Taxonomy" id="34765"/>
    <lineage>
        <taxon>Eukaryota</taxon>
        <taxon>Metazoa</taxon>
        <taxon>Chordata</taxon>
        <taxon>Tunicata</taxon>
        <taxon>Appendicularia</taxon>
        <taxon>Copelata</taxon>
        <taxon>Oikopleuridae</taxon>
        <taxon>Oikopleura</taxon>
    </lineage>
</organism>
<evidence type="ECO:0000313" key="1">
    <source>
        <dbReference type="EMBL" id="CBY11883.1"/>
    </source>
</evidence>
<sequence>MADFFANAVFTSSQANRYFFSWSWSELHCRLASAIYPSRMVKTLQSAYSWMLFLYSRWNLSYKNQYGNHTSSAYRGTFTAMISSRKSGIEKLASGANCVSIPTQVEKSFVISRKIDEERCLLEKLDQILVEIPVTLPKVPIPKIVLRRPKLIRRLSVVEAEERKPSDPATNLAKHLSEYETKRFGETLGLQRGGMGIMSKLEKPERIRSMICSWRRAEPIMTDTRSHLASRLEEIHRPDLKRFVLKNSPVLPPVAPSS</sequence>
<accession>E4XPZ7</accession>
<dbReference type="InParanoid" id="E4XPZ7"/>
<reference evidence="1" key="1">
    <citation type="journal article" date="2010" name="Science">
        <title>Plasticity of animal genome architecture unmasked by rapid evolution of a pelagic tunicate.</title>
        <authorList>
            <person name="Denoeud F."/>
            <person name="Henriet S."/>
            <person name="Mungpakdee S."/>
            <person name="Aury J.M."/>
            <person name="Da Silva C."/>
            <person name="Brinkmann H."/>
            <person name="Mikhaleva J."/>
            <person name="Olsen L.C."/>
            <person name="Jubin C."/>
            <person name="Canestro C."/>
            <person name="Bouquet J.M."/>
            <person name="Danks G."/>
            <person name="Poulain J."/>
            <person name="Campsteijn C."/>
            <person name="Adamski M."/>
            <person name="Cross I."/>
            <person name="Yadetie F."/>
            <person name="Muffato M."/>
            <person name="Louis A."/>
            <person name="Butcher S."/>
            <person name="Tsagkogeorga G."/>
            <person name="Konrad A."/>
            <person name="Singh S."/>
            <person name="Jensen M.F."/>
            <person name="Cong E.H."/>
            <person name="Eikeseth-Otteraa H."/>
            <person name="Noel B."/>
            <person name="Anthouard V."/>
            <person name="Porcel B.M."/>
            <person name="Kachouri-Lafond R."/>
            <person name="Nishino A."/>
            <person name="Ugolini M."/>
            <person name="Chourrout P."/>
            <person name="Nishida H."/>
            <person name="Aasland R."/>
            <person name="Huzurbazar S."/>
            <person name="Westhof E."/>
            <person name="Delsuc F."/>
            <person name="Lehrach H."/>
            <person name="Reinhardt R."/>
            <person name="Weissenbach J."/>
            <person name="Roy S.W."/>
            <person name="Artiguenave F."/>
            <person name="Postlethwait J.H."/>
            <person name="Manak J.R."/>
            <person name="Thompson E.M."/>
            <person name="Jaillon O."/>
            <person name="Du Pasquier L."/>
            <person name="Boudinot P."/>
            <person name="Liberles D.A."/>
            <person name="Volff J.N."/>
            <person name="Philippe H."/>
            <person name="Lenhard B."/>
            <person name="Roest Crollius H."/>
            <person name="Wincker P."/>
            <person name="Chourrout D."/>
        </authorList>
    </citation>
    <scope>NUCLEOTIDE SEQUENCE [LARGE SCALE GENOMIC DNA]</scope>
</reference>
<gene>
    <name evidence="1" type="ORF">GSOID_T00017282001</name>
</gene>